<reference evidence="2" key="1">
    <citation type="submission" date="2020-10" db="EMBL/GenBank/DDBJ databases">
        <title>High-Quality Genome Resource of Clonostachys rosea strain S41 by Oxford Nanopore Long-Read Sequencing.</title>
        <authorList>
            <person name="Wang H."/>
        </authorList>
    </citation>
    <scope>NUCLEOTIDE SEQUENCE</scope>
    <source>
        <strain evidence="2">S41</strain>
    </source>
</reference>
<proteinExistence type="predicted"/>
<organism evidence="2 3">
    <name type="scientific">Bionectria ochroleuca</name>
    <name type="common">Gliocladium roseum</name>
    <dbReference type="NCBI Taxonomy" id="29856"/>
    <lineage>
        <taxon>Eukaryota</taxon>
        <taxon>Fungi</taxon>
        <taxon>Dikarya</taxon>
        <taxon>Ascomycota</taxon>
        <taxon>Pezizomycotina</taxon>
        <taxon>Sordariomycetes</taxon>
        <taxon>Hypocreomycetidae</taxon>
        <taxon>Hypocreales</taxon>
        <taxon>Bionectriaceae</taxon>
        <taxon>Clonostachys</taxon>
    </lineage>
</organism>
<sequence>MVAHQTSLIDWQWKPYRRINQDARLGRPSVCAYPVQAKPRKQTCHSGGIICALVHPNDVSIITMGAIAAITLTCTRTIAIYTPDKTRTFSSPHTPLHHHSASPTNEQA</sequence>
<dbReference type="EMBL" id="JADCTT010000013">
    <property type="protein sequence ID" value="KAF9745360.1"/>
    <property type="molecule type" value="Genomic_DNA"/>
</dbReference>
<dbReference type="Proteomes" id="UP000616885">
    <property type="component" value="Unassembled WGS sequence"/>
</dbReference>
<evidence type="ECO:0000313" key="2">
    <source>
        <dbReference type="EMBL" id="KAF9745360.1"/>
    </source>
</evidence>
<evidence type="ECO:0000313" key="3">
    <source>
        <dbReference type="Proteomes" id="UP000616885"/>
    </source>
</evidence>
<evidence type="ECO:0000256" key="1">
    <source>
        <dbReference type="SAM" id="MobiDB-lite"/>
    </source>
</evidence>
<accession>A0A8H7N307</accession>
<feature type="region of interest" description="Disordered" evidence="1">
    <location>
        <begin position="88"/>
        <end position="108"/>
    </location>
</feature>
<gene>
    <name evidence="2" type="ORF">IM811_004982</name>
</gene>
<name>A0A8H7N307_BIOOC</name>
<protein>
    <submittedName>
        <fullName evidence="2">Uncharacterized protein</fullName>
    </submittedName>
</protein>
<comment type="caution">
    <text evidence="2">The sequence shown here is derived from an EMBL/GenBank/DDBJ whole genome shotgun (WGS) entry which is preliminary data.</text>
</comment>
<dbReference type="AlphaFoldDB" id="A0A8H7N307"/>